<feature type="compositionally biased region" description="Polar residues" evidence="1">
    <location>
        <begin position="216"/>
        <end position="229"/>
    </location>
</feature>
<sequence length="367" mass="40744">MSSGWNNKFNANEENASHEDNGSSWNKKWGGGKATSESGEKHSKSSDWSNPNASNKDGEKHSKSSDWSNPNASNKDMSSGWNNKFNANEETGGTGDHDGGWNKRKAPGEHQKTPWKTNDSNLDGNPSSGFQDQDGWGTPKPPQDKSSGWNHKSIDNEKDGDGKDQGDSNAPWREDSKRKNYVNRTNKDILRISKDASYDKQSIAGAQAEAWDKQGSGWNRGTSTGSGSMTRDGAETWNQLKAPDGAQSSAWNQTKNSKEGTSNFREATDSWGKAAANSWGKKPLKLNILRRQFLFFPYLFPTTQAKHKTTLGQRKALQSPTVWFLRKRKAKQKKNRPKPQWGFCADPASGRFFTSGGGLRDQSRFFV</sequence>
<feature type="compositionally biased region" description="Polar residues" evidence="1">
    <location>
        <begin position="46"/>
        <end position="55"/>
    </location>
</feature>
<accession>F6I406</accession>
<feature type="compositionally biased region" description="Polar residues" evidence="1">
    <location>
        <begin position="65"/>
        <end position="88"/>
    </location>
</feature>
<feature type="compositionally biased region" description="Basic and acidic residues" evidence="1">
    <location>
        <begin position="152"/>
        <end position="178"/>
    </location>
</feature>
<feature type="compositionally biased region" description="Basic and acidic residues" evidence="1">
    <location>
        <begin position="185"/>
        <end position="198"/>
    </location>
</feature>
<evidence type="ECO:0000313" key="2">
    <source>
        <dbReference type="EMBL" id="CCB61729.1"/>
    </source>
</evidence>
<organism evidence="2 3">
    <name type="scientific">Vitis vinifera</name>
    <name type="common">Grape</name>
    <dbReference type="NCBI Taxonomy" id="29760"/>
    <lineage>
        <taxon>Eukaryota</taxon>
        <taxon>Viridiplantae</taxon>
        <taxon>Streptophyta</taxon>
        <taxon>Embryophyta</taxon>
        <taxon>Tracheophyta</taxon>
        <taxon>Spermatophyta</taxon>
        <taxon>Magnoliopsida</taxon>
        <taxon>eudicotyledons</taxon>
        <taxon>Gunneridae</taxon>
        <taxon>Pentapetalae</taxon>
        <taxon>rosids</taxon>
        <taxon>Vitales</taxon>
        <taxon>Vitaceae</taxon>
        <taxon>Viteae</taxon>
        <taxon>Vitis</taxon>
    </lineage>
</organism>
<dbReference type="PaxDb" id="29760-VIT_18s0041g00440.t01"/>
<evidence type="ECO:0000256" key="1">
    <source>
        <dbReference type="SAM" id="MobiDB-lite"/>
    </source>
</evidence>
<dbReference type="Proteomes" id="UP000009183">
    <property type="component" value="Chromosome 18"/>
</dbReference>
<feature type="compositionally biased region" description="Polar residues" evidence="1">
    <location>
        <begin position="114"/>
        <end position="131"/>
    </location>
</feature>
<protein>
    <recommendedName>
        <fullName evidence="4">Protein RNA-directed DNA methylation 3</fullName>
    </recommendedName>
</protein>
<feature type="compositionally biased region" description="Polar residues" evidence="1">
    <location>
        <begin position="246"/>
        <end position="264"/>
    </location>
</feature>
<feature type="region of interest" description="Disordered" evidence="1">
    <location>
        <begin position="1"/>
        <end position="264"/>
    </location>
</feature>
<dbReference type="InParanoid" id="F6I406"/>
<dbReference type="ExpressionAtlas" id="F6I406">
    <property type="expression patterns" value="baseline"/>
</dbReference>
<evidence type="ECO:0008006" key="4">
    <source>
        <dbReference type="Google" id="ProtNLM"/>
    </source>
</evidence>
<keyword evidence="3" id="KW-1185">Reference proteome</keyword>
<dbReference type="AlphaFoldDB" id="F6I406"/>
<name>F6I406_VITVI</name>
<evidence type="ECO:0000313" key="3">
    <source>
        <dbReference type="Proteomes" id="UP000009183"/>
    </source>
</evidence>
<feature type="compositionally biased region" description="Basic and acidic residues" evidence="1">
    <location>
        <begin position="95"/>
        <end position="112"/>
    </location>
</feature>
<reference evidence="3" key="1">
    <citation type="journal article" date="2007" name="Nature">
        <title>The grapevine genome sequence suggests ancestral hexaploidization in major angiosperm phyla.</title>
        <authorList>
            <consortium name="The French-Italian Public Consortium for Grapevine Genome Characterization."/>
            <person name="Jaillon O."/>
            <person name="Aury J.-M."/>
            <person name="Noel B."/>
            <person name="Policriti A."/>
            <person name="Clepet C."/>
            <person name="Casagrande A."/>
            <person name="Choisne N."/>
            <person name="Aubourg S."/>
            <person name="Vitulo N."/>
            <person name="Jubin C."/>
            <person name="Vezzi A."/>
            <person name="Legeai F."/>
            <person name="Hugueney P."/>
            <person name="Dasilva C."/>
            <person name="Horner D."/>
            <person name="Mica E."/>
            <person name="Jublot D."/>
            <person name="Poulain J."/>
            <person name="Bruyere C."/>
            <person name="Billault A."/>
            <person name="Segurens B."/>
            <person name="Gouyvenoux M."/>
            <person name="Ugarte E."/>
            <person name="Cattonaro F."/>
            <person name="Anthouard V."/>
            <person name="Vico V."/>
            <person name="Del Fabbro C."/>
            <person name="Alaux M."/>
            <person name="Di Gaspero G."/>
            <person name="Dumas V."/>
            <person name="Felice N."/>
            <person name="Paillard S."/>
            <person name="Juman I."/>
            <person name="Moroldo M."/>
            <person name="Scalabrin S."/>
            <person name="Canaguier A."/>
            <person name="Le Clainche I."/>
            <person name="Malacrida G."/>
            <person name="Durand E."/>
            <person name="Pesole G."/>
            <person name="Laucou V."/>
            <person name="Chatelet P."/>
            <person name="Merdinoglu D."/>
            <person name="Delledonne M."/>
            <person name="Pezzotti M."/>
            <person name="Lecharny A."/>
            <person name="Scarpelli C."/>
            <person name="Artiguenave F."/>
            <person name="Pe M.E."/>
            <person name="Valle G."/>
            <person name="Morgante M."/>
            <person name="Caboche M."/>
            <person name="Adam-Blondon A.-F."/>
            <person name="Weissenbach J."/>
            <person name="Quetier F."/>
            <person name="Wincker P."/>
        </authorList>
    </citation>
    <scope>NUCLEOTIDE SEQUENCE [LARGE SCALE GENOMIC DNA]</scope>
    <source>
        <strain evidence="3">cv. Pinot noir / PN40024</strain>
    </source>
</reference>
<dbReference type="EMBL" id="FN596744">
    <property type="protein sequence ID" value="CCB61729.1"/>
    <property type="molecule type" value="Genomic_DNA"/>
</dbReference>
<gene>
    <name evidence="2" type="ordered locus">VIT_18s0041g00440</name>
</gene>
<proteinExistence type="predicted"/>
<dbReference type="HOGENOM" id="CLU_755251_0_0_1"/>
<feature type="compositionally biased region" description="Polar residues" evidence="1">
    <location>
        <begin position="1"/>
        <end position="14"/>
    </location>
</feature>